<feature type="signal peptide" evidence="9">
    <location>
        <begin position="1"/>
        <end position="21"/>
    </location>
</feature>
<name>A0A921GAG0_9FIRM</name>
<dbReference type="InterPro" id="IPR017853">
    <property type="entry name" value="GH"/>
</dbReference>
<dbReference type="SMART" id="SM00813">
    <property type="entry name" value="Alpha-L-AF_C"/>
    <property type="match status" value="1"/>
</dbReference>
<dbReference type="PANTHER" id="PTHR43576:SF3">
    <property type="entry name" value="ALPHA-L-ARABINOFURANOSIDASE C"/>
    <property type="match status" value="1"/>
</dbReference>
<dbReference type="EMBL" id="DYWV01000098">
    <property type="protein sequence ID" value="HJF39827.1"/>
    <property type="molecule type" value="Genomic_DNA"/>
</dbReference>
<keyword evidence="6" id="KW-0378">Hydrolase</keyword>
<dbReference type="Pfam" id="PF13385">
    <property type="entry name" value="Laminin_G_3"/>
    <property type="match status" value="1"/>
</dbReference>
<dbReference type="Pfam" id="PF06964">
    <property type="entry name" value="Alpha-L-AF_C"/>
    <property type="match status" value="1"/>
</dbReference>
<dbReference type="GO" id="GO:0046373">
    <property type="term" value="P:L-arabinose metabolic process"/>
    <property type="evidence" value="ECO:0007669"/>
    <property type="project" value="InterPro"/>
</dbReference>
<gene>
    <name evidence="11" type="ORF">K8V91_02790</name>
</gene>
<dbReference type="InterPro" id="IPR055235">
    <property type="entry name" value="ASD1_cat"/>
</dbReference>
<dbReference type="Gene3D" id="1.20.1270.70">
    <property type="entry name" value="Designed single chain three-helix bundle"/>
    <property type="match status" value="1"/>
</dbReference>
<protein>
    <recommendedName>
        <fullName evidence="5">non-reducing end alpha-L-arabinofuranosidase</fullName>
        <ecNumber evidence="5">3.2.1.55</ecNumber>
    </recommendedName>
</protein>
<proteinExistence type="inferred from homology"/>
<dbReference type="GO" id="GO:0046556">
    <property type="term" value="F:alpha-L-arabinofuranosidase activity"/>
    <property type="evidence" value="ECO:0007669"/>
    <property type="project" value="UniProtKB-EC"/>
</dbReference>
<evidence type="ECO:0000259" key="10">
    <source>
        <dbReference type="SMART" id="SM00813"/>
    </source>
</evidence>
<evidence type="ECO:0000256" key="2">
    <source>
        <dbReference type="ARBA" id="ARBA00004881"/>
    </source>
</evidence>
<dbReference type="EC" id="3.2.1.55" evidence="5"/>
<evidence type="ECO:0000256" key="8">
    <source>
        <dbReference type="ARBA" id="ARBA00023295"/>
    </source>
</evidence>
<feature type="chain" id="PRO_5039301194" description="non-reducing end alpha-L-arabinofuranosidase" evidence="9">
    <location>
        <begin position="22"/>
        <end position="1278"/>
    </location>
</feature>
<dbReference type="InterPro" id="IPR010720">
    <property type="entry name" value="Alpha-L-AF_C"/>
</dbReference>
<evidence type="ECO:0000256" key="9">
    <source>
        <dbReference type="SAM" id="SignalP"/>
    </source>
</evidence>
<evidence type="ECO:0000256" key="5">
    <source>
        <dbReference type="ARBA" id="ARBA00012670"/>
    </source>
</evidence>
<evidence type="ECO:0000313" key="12">
    <source>
        <dbReference type="Proteomes" id="UP000749320"/>
    </source>
</evidence>
<evidence type="ECO:0000256" key="1">
    <source>
        <dbReference type="ARBA" id="ARBA00001462"/>
    </source>
</evidence>
<dbReference type="SUPFAM" id="SSF51445">
    <property type="entry name" value="(Trans)glycosidases"/>
    <property type="match status" value="1"/>
</dbReference>
<dbReference type="RefSeq" id="WP_224758234.1">
    <property type="nucleotide sequence ID" value="NZ_CAJFOD010000048.1"/>
</dbReference>
<comment type="caution">
    <text evidence="11">The sequence shown here is derived from an EMBL/GenBank/DDBJ whole genome shotgun (WGS) entry which is preliminary data.</text>
</comment>
<comment type="similarity">
    <text evidence="3">Belongs to the glycosyl hydrolase 51 family.</text>
</comment>
<dbReference type="InterPro" id="IPR013320">
    <property type="entry name" value="ConA-like_dom_sf"/>
</dbReference>
<dbReference type="GO" id="GO:0000272">
    <property type="term" value="P:polysaccharide catabolic process"/>
    <property type="evidence" value="ECO:0007669"/>
    <property type="project" value="TreeGrafter"/>
</dbReference>
<evidence type="ECO:0000313" key="11">
    <source>
        <dbReference type="EMBL" id="HJF39827.1"/>
    </source>
</evidence>
<dbReference type="AlphaFoldDB" id="A0A921GAG0"/>
<keyword evidence="8" id="KW-0326">Glycosidase</keyword>
<reference evidence="11" key="1">
    <citation type="journal article" date="2021" name="PeerJ">
        <title>Extensive microbial diversity within the chicken gut microbiome revealed by metagenomics and culture.</title>
        <authorList>
            <person name="Gilroy R."/>
            <person name="Ravi A."/>
            <person name="Getino M."/>
            <person name="Pursley I."/>
            <person name="Horton D.L."/>
            <person name="Alikhan N.F."/>
            <person name="Baker D."/>
            <person name="Gharbi K."/>
            <person name="Hall N."/>
            <person name="Watson M."/>
            <person name="Adriaenssens E.M."/>
            <person name="Foster-Nyarko E."/>
            <person name="Jarju S."/>
            <person name="Secka A."/>
            <person name="Antonio M."/>
            <person name="Oren A."/>
            <person name="Chaudhuri R.R."/>
            <person name="La Ragione R."/>
            <person name="Hildebrand F."/>
            <person name="Pallen M.J."/>
        </authorList>
    </citation>
    <scope>NUCLEOTIDE SEQUENCE</scope>
    <source>
        <strain evidence="11">CHK193-16274</strain>
    </source>
</reference>
<keyword evidence="9" id="KW-0732">Signal</keyword>
<dbReference type="Pfam" id="PF22848">
    <property type="entry name" value="ASD1_dom"/>
    <property type="match status" value="1"/>
</dbReference>
<dbReference type="Gene3D" id="2.60.120.200">
    <property type="match status" value="1"/>
</dbReference>
<organism evidence="11 12">
    <name type="scientific">Thomasclavelia spiroformis</name>
    <dbReference type="NCBI Taxonomy" id="29348"/>
    <lineage>
        <taxon>Bacteria</taxon>
        <taxon>Bacillati</taxon>
        <taxon>Bacillota</taxon>
        <taxon>Erysipelotrichia</taxon>
        <taxon>Erysipelotrichales</taxon>
        <taxon>Coprobacillaceae</taxon>
        <taxon>Thomasclavelia</taxon>
    </lineage>
</organism>
<comment type="catalytic activity">
    <reaction evidence="1">
        <text>Hydrolysis of terminal non-reducing alpha-L-arabinofuranoside residues in alpha-L-arabinosides.</text>
        <dbReference type="EC" id="3.2.1.55"/>
    </reaction>
</comment>
<dbReference type="Gene3D" id="1.20.1270.90">
    <property type="entry name" value="AF1782-like"/>
    <property type="match status" value="3"/>
</dbReference>
<comment type="pathway">
    <text evidence="2">Glycan metabolism.</text>
</comment>
<dbReference type="Gene3D" id="2.60.40.1180">
    <property type="entry name" value="Golgi alpha-mannosidase II"/>
    <property type="match status" value="1"/>
</dbReference>
<dbReference type="InterPro" id="IPR013780">
    <property type="entry name" value="Glyco_hydro_b"/>
</dbReference>
<keyword evidence="7" id="KW-0119">Carbohydrate metabolism</keyword>
<dbReference type="Gene3D" id="3.20.20.80">
    <property type="entry name" value="Glycosidases"/>
    <property type="match status" value="2"/>
</dbReference>
<feature type="domain" description="Alpha-L-arabinofuranosidase C-terminal" evidence="10">
    <location>
        <begin position="779"/>
        <end position="938"/>
    </location>
</feature>
<comment type="subunit">
    <text evidence="4">Homohexamer; trimer of dimers.</text>
</comment>
<accession>A0A921GAG0</accession>
<evidence type="ECO:0000256" key="7">
    <source>
        <dbReference type="ARBA" id="ARBA00023277"/>
    </source>
</evidence>
<evidence type="ECO:0000256" key="4">
    <source>
        <dbReference type="ARBA" id="ARBA00011165"/>
    </source>
</evidence>
<sequence length="1278" mass="140932">MIKIAKVLLSLSIVLSTVVMTSVSLQGQDIDLDDKLVAYYDFENVDDKIVPNKVDSTLAGKLIGSNVSIVDTKFGKSLHFANGEDGRMEIEQAINTTKQPFTLSLWYKYDTSFNRGGKKTVLLQQDGQGRTLLSLKSDNKYSSYINGQDVDSNKSVDVQKWQHVSYVYNPTTKQISYYVNGELDSIKDAGNGTVNSLTKLIVGRHKNGGNDPLSMRGDIDEIRYYHKVVSASEAKAIYENKAGVILFDELTSVLDEACQLVATNKLPFDHEAVLNLKSQIDAAEKLTSNSAMADIQKMITLLEQAIKNYRQAIAINLNVDFNQVEREIDDSIFGINHRYAFNGYGSFDSETMKMKDEFSDLYKASNFGSVRYPGGTISNLFQWKGSIGDLSSRTKQIHGFYNNPNQHGITPSFGINEVGTFAQDMGSEIVYVYGFGRGSAQDASDLIEYLNAPVGLNPNGGVDWASIRAKNGHQEPFNVRYFEIGNENNQGGTDGTTSQQYWMQFVDGGAEKAYVDGGLVKINRQFAVLKDDWNKTASDSTGEANQKRYMRYANPNPMTGENGMELVNDFKAVEEGSVHVFVDGQEWTCVDSFANQTSDAKVYTIDYRDGSFTFGDGIHGMIPPKGKEIRVSYQVQRDGFVAVSKAMKETMAKIDATKECNVYSSYETKGFIDRMANQQDYYDGLTIHPYSGTPQGGSNNAELFYDSAMKLAEDNGIKHVENYVKMLPEGKVPVISEYGIFRSTDSLVRSQTHAVYIAKVLMEYVRLGSPYIQKHCLVDWYSSGADSLGPTQQAVIQAVPQEGSNTQTGEGNFKFFATPSARVFEMINSSFGNQIIKTEFDDMIQLDNGVNAYSSLASKDSEGNVYVALVNVERNNSRKIKLDFTGFDASNKYIETQTLAGASFTDENSLENPNKVAIEKDNFVNEGSNIEITLKPHSFTIVKIAAQTSVDKTALINELAEIAKLDPSDYSEESYANLQKAVADANAIVDKKDATQAEVDEALANLQAARKALEPVVTDVDKIALKIAVDLANKITEHDLENVVPAVVEEFIAARAEADEVYNDAKASQEQINKAFDRLAKAMHMLDFIKGDKTALKAFIDKVEGLKDSKDQYTQASWDALEEVLAKAVDVYDNPNAMQEEVNNVYKELVTAFLNLRLIPDKTLLEELVNKAEGLNLANYTEATVQAVNKALANAKAILDNPNVTQEQIDNAKATLEKAINGLEANINAPVDNTVNTPVNNGDVTVSVETGDNSLTGIFATMALLSIAGYTILKRKEN</sequence>
<evidence type="ECO:0000256" key="6">
    <source>
        <dbReference type="ARBA" id="ARBA00022801"/>
    </source>
</evidence>
<reference evidence="11" key="2">
    <citation type="submission" date="2021-09" db="EMBL/GenBank/DDBJ databases">
        <authorList>
            <person name="Gilroy R."/>
        </authorList>
    </citation>
    <scope>NUCLEOTIDE SEQUENCE</scope>
    <source>
        <strain evidence="11">CHK193-16274</strain>
    </source>
</reference>
<dbReference type="PANTHER" id="PTHR43576">
    <property type="entry name" value="ALPHA-L-ARABINOFURANOSIDASE C-RELATED"/>
    <property type="match status" value="1"/>
</dbReference>
<dbReference type="Pfam" id="PF07554">
    <property type="entry name" value="FIVAR"/>
    <property type="match status" value="4"/>
</dbReference>
<dbReference type="SUPFAM" id="SSF51011">
    <property type="entry name" value="Glycosyl hydrolase domain"/>
    <property type="match status" value="1"/>
</dbReference>
<dbReference type="SUPFAM" id="SSF49899">
    <property type="entry name" value="Concanavalin A-like lectins/glucanases"/>
    <property type="match status" value="1"/>
</dbReference>
<evidence type="ECO:0000256" key="3">
    <source>
        <dbReference type="ARBA" id="ARBA00007186"/>
    </source>
</evidence>
<dbReference type="Proteomes" id="UP000749320">
    <property type="component" value="Unassembled WGS sequence"/>
</dbReference>